<evidence type="ECO:0000313" key="2">
    <source>
        <dbReference type="Proteomes" id="UP000027135"/>
    </source>
</evidence>
<keyword evidence="2" id="KW-1185">Reference proteome</keyword>
<dbReference type="InParanoid" id="A0A067RCI4"/>
<dbReference type="Proteomes" id="UP000027135">
    <property type="component" value="Unassembled WGS sequence"/>
</dbReference>
<evidence type="ECO:0000313" key="1">
    <source>
        <dbReference type="EMBL" id="KDR17613.1"/>
    </source>
</evidence>
<proteinExistence type="predicted"/>
<dbReference type="EMBL" id="KK852727">
    <property type="protein sequence ID" value="KDR17613.1"/>
    <property type="molecule type" value="Genomic_DNA"/>
</dbReference>
<sequence length="83" mass="9178">MIVLKRERKSEGTSQSCVGQIDVAARPPAWYDVPYPSVSVECSRAGQTTRKARLSINVRCEPGPDAACNKAMDLLRRCLELLN</sequence>
<protein>
    <submittedName>
        <fullName evidence="1">Uncharacterized protein</fullName>
    </submittedName>
</protein>
<name>A0A067RCI4_ZOONE</name>
<gene>
    <name evidence="1" type="ORF">L798_07876</name>
</gene>
<accession>A0A067RCI4</accession>
<dbReference type="AlphaFoldDB" id="A0A067RCI4"/>
<organism evidence="1 2">
    <name type="scientific">Zootermopsis nevadensis</name>
    <name type="common">Dampwood termite</name>
    <dbReference type="NCBI Taxonomy" id="136037"/>
    <lineage>
        <taxon>Eukaryota</taxon>
        <taxon>Metazoa</taxon>
        <taxon>Ecdysozoa</taxon>
        <taxon>Arthropoda</taxon>
        <taxon>Hexapoda</taxon>
        <taxon>Insecta</taxon>
        <taxon>Pterygota</taxon>
        <taxon>Neoptera</taxon>
        <taxon>Polyneoptera</taxon>
        <taxon>Dictyoptera</taxon>
        <taxon>Blattodea</taxon>
        <taxon>Blattoidea</taxon>
        <taxon>Termitoidae</taxon>
        <taxon>Termopsidae</taxon>
        <taxon>Zootermopsis</taxon>
    </lineage>
</organism>
<reference evidence="1 2" key="1">
    <citation type="journal article" date="2014" name="Nat. Commun.">
        <title>Molecular traces of alternative social organization in a termite genome.</title>
        <authorList>
            <person name="Terrapon N."/>
            <person name="Li C."/>
            <person name="Robertson H.M."/>
            <person name="Ji L."/>
            <person name="Meng X."/>
            <person name="Booth W."/>
            <person name="Chen Z."/>
            <person name="Childers C.P."/>
            <person name="Glastad K.M."/>
            <person name="Gokhale K."/>
            <person name="Gowin J."/>
            <person name="Gronenberg W."/>
            <person name="Hermansen R.A."/>
            <person name="Hu H."/>
            <person name="Hunt B.G."/>
            <person name="Huylmans A.K."/>
            <person name="Khalil S.M."/>
            <person name="Mitchell R.D."/>
            <person name="Munoz-Torres M.C."/>
            <person name="Mustard J.A."/>
            <person name="Pan H."/>
            <person name="Reese J.T."/>
            <person name="Scharf M.E."/>
            <person name="Sun F."/>
            <person name="Vogel H."/>
            <person name="Xiao J."/>
            <person name="Yang W."/>
            <person name="Yang Z."/>
            <person name="Yang Z."/>
            <person name="Zhou J."/>
            <person name="Zhu J."/>
            <person name="Brent C.S."/>
            <person name="Elsik C.G."/>
            <person name="Goodisman M.A."/>
            <person name="Liberles D.A."/>
            <person name="Roe R.M."/>
            <person name="Vargo E.L."/>
            <person name="Vilcinskas A."/>
            <person name="Wang J."/>
            <person name="Bornberg-Bauer E."/>
            <person name="Korb J."/>
            <person name="Zhang G."/>
            <person name="Liebig J."/>
        </authorList>
    </citation>
    <scope>NUCLEOTIDE SEQUENCE [LARGE SCALE GENOMIC DNA]</scope>
    <source>
        <tissue evidence="1">Whole organism</tissue>
    </source>
</reference>